<evidence type="ECO:0000313" key="11">
    <source>
        <dbReference type="EMBL" id="EFE87755.1"/>
    </source>
</evidence>
<protein>
    <recommendedName>
        <fullName evidence="4 10">Nicotinate-nucleotide--dimethylbenzimidazole phosphoribosyltransferase</fullName>
        <shortName evidence="10">NN:DBI PRT</shortName>
        <ecNumber evidence="3 10">2.4.2.21</ecNumber>
    </recommendedName>
    <alternativeName>
        <fullName evidence="8 10">N(1)-alpha-phosphoribosyltransferase</fullName>
    </alternativeName>
</protein>
<dbReference type="STRING" id="546275.FUSPEROL_00201"/>
<dbReference type="EMBL" id="ACJY01000025">
    <property type="protein sequence ID" value="EFE87755.1"/>
    <property type="molecule type" value="Genomic_DNA"/>
</dbReference>
<evidence type="ECO:0000256" key="8">
    <source>
        <dbReference type="ARBA" id="ARBA00030686"/>
    </source>
</evidence>
<dbReference type="Proteomes" id="UP000003748">
    <property type="component" value="Unassembled WGS sequence"/>
</dbReference>
<evidence type="ECO:0000256" key="9">
    <source>
        <dbReference type="ARBA" id="ARBA00047340"/>
    </source>
</evidence>
<comment type="caution">
    <text evidence="11">The sequence shown here is derived from an EMBL/GenBank/DDBJ whole genome shotgun (WGS) entry which is preliminary data.</text>
</comment>
<dbReference type="InterPro" id="IPR023195">
    <property type="entry name" value="Nict_dMeBzImd_PRibTrfase_N"/>
</dbReference>
<dbReference type="GO" id="GO:0008939">
    <property type="term" value="F:nicotinate-nucleotide-dimethylbenzimidazole phosphoribosyltransferase activity"/>
    <property type="evidence" value="ECO:0007669"/>
    <property type="project" value="UniProtKB-UniRule"/>
</dbReference>
<evidence type="ECO:0000256" key="1">
    <source>
        <dbReference type="ARBA" id="ARBA00005049"/>
    </source>
</evidence>
<dbReference type="OrthoDB" id="9781491at2"/>
<dbReference type="NCBIfam" id="TIGR03160">
    <property type="entry name" value="cobT_DBIPRT"/>
    <property type="match status" value="1"/>
</dbReference>
<dbReference type="PANTHER" id="PTHR43463:SF1">
    <property type="entry name" value="NICOTINATE-NUCLEOTIDE--DIMETHYLBENZIMIDAZOLE PHOSPHORIBOSYLTRANSFERASE"/>
    <property type="match status" value="1"/>
</dbReference>
<dbReference type="NCBIfam" id="NF000996">
    <property type="entry name" value="PRK00105.1"/>
    <property type="match status" value="1"/>
</dbReference>
<evidence type="ECO:0000256" key="7">
    <source>
        <dbReference type="ARBA" id="ARBA00022679"/>
    </source>
</evidence>
<proteinExistence type="inferred from homology"/>
<dbReference type="InterPro" id="IPR017846">
    <property type="entry name" value="Nict_dMeBzImd_PRibTrfase_bact"/>
</dbReference>
<gene>
    <name evidence="10 11" type="primary">cobT</name>
    <name evidence="11" type="ORF">FUSPEROL_00201</name>
</gene>
<name>D4CS43_9FUSO</name>
<feature type="active site" description="Proton acceptor" evidence="10">
    <location>
        <position position="321"/>
    </location>
</feature>
<dbReference type="SUPFAM" id="SSF52733">
    <property type="entry name" value="Nicotinate mononucleotide:5,6-dimethylbenzimidazole phosphoribosyltransferase (CobT)"/>
    <property type="match status" value="1"/>
</dbReference>
<dbReference type="HOGENOM" id="CLU_002982_0_0_0"/>
<dbReference type="AlphaFoldDB" id="D4CS43"/>
<evidence type="ECO:0000256" key="2">
    <source>
        <dbReference type="ARBA" id="ARBA00007110"/>
    </source>
</evidence>
<evidence type="ECO:0000313" key="12">
    <source>
        <dbReference type="Proteomes" id="UP000003748"/>
    </source>
</evidence>
<dbReference type="InterPro" id="IPR036087">
    <property type="entry name" value="Nict_dMeBzImd_PRibTrfase_sf"/>
</dbReference>
<evidence type="ECO:0000256" key="5">
    <source>
        <dbReference type="ARBA" id="ARBA00022573"/>
    </source>
</evidence>
<evidence type="ECO:0000256" key="3">
    <source>
        <dbReference type="ARBA" id="ARBA00011991"/>
    </source>
</evidence>
<sequence length="361" mass="39950">MKDINFLLDLISKIEPVDSSAIKEAQTELDRKMKPKDSLGVLEDICKKVASIYGFPLKKLDRKCHMLVAADNGVIEEGVSSCPIEYTPIVSEAMLNNIACIGIFTKTLGVDLNVVDIGMKNDIKREYPNLIHKKVKRGTNNFYKEKAMSIEECLQAIFTGIDLINERANDYDIFSNGEMGIANTTTSSALLYSVTRENIDVVVGRGGGLSDEGLNKKKKIIIEACERYGTFDMNPIEMMAAVGGFDLACMLGMYIGAALNKKLMLVDGFISSVAALLACKLNKNIQDYLLFTHKSEEPGVNIILDYLKEKTFLNMNMRLGEGTGAVLAYPIIACAIEMINTMKSPEEVYELLTTKVESFIR</sequence>
<accession>D4CS43</accession>
<evidence type="ECO:0000256" key="10">
    <source>
        <dbReference type="HAMAP-Rule" id="MF_00230"/>
    </source>
</evidence>
<dbReference type="HAMAP" id="MF_00230">
    <property type="entry name" value="CobT"/>
    <property type="match status" value="1"/>
</dbReference>
<dbReference type="GeneID" id="78418524"/>
<evidence type="ECO:0000256" key="6">
    <source>
        <dbReference type="ARBA" id="ARBA00022676"/>
    </source>
</evidence>
<dbReference type="Pfam" id="PF02277">
    <property type="entry name" value="DBI_PRT"/>
    <property type="match status" value="1"/>
</dbReference>
<dbReference type="GO" id="GO:0009236">
    <property type="term" value="P:cobalamin biosynthetic process"/>
    <property type="evidence" value="ECO:0007669"/>
    <property type="project" value="UniProtKB-UniRule"/>
</dbReference>
<keyword evidence="5 10" id="KW-0169">Cobalamin biosynthesis</keyword>
<comment type="catalytic activity">
    <reaction evidence="9 10">
        <text>5,6-dimethylbenzimidazole + nicotinate beta-D-ribonucleotide = alpha-ribazole 5'-phosphate + nicotinate + H(+)</text>
        <dbReference type="Rhea" id="RHEA:11196"/>
        <dbReference type="ChEBI" id="CHEBI:15378"/>
        <dbReference type="ChEBI" id="CHEBI:15890"/>
        <dbReference type="ChEBI" id="CHEBI:32544"/>
        <dbReference type="ChEBI" id="CHEBI:57502"/>
        <dbReference type="ChEBI" id="CHEBI:57918"/>
        <dbReference type="EC" id="2.4.2.21"/>
    </reaction>
</comment>
<dbReference type="CDD" id="cd02439">
    <property type="entry name" value="DMB-PRT_CobT"/>
    <property type="match status" value="1"/>
</dbReference>
<dbReference type="RefSeq" id="WP_005970741.1">
    <property type="nucleotide sequence ID" value="NZ_GG665892.1"/>
</dbReference>
<evidence type="ECO:0000256" key="4">
    <source>
        <dbReference type="ARBA" id="ARBA00015486"/>
    </source>
</evidence>
<dbReference type="PANTHER" id="PTHR43463">
    <property type="entry name" value="NICOTINATE-NUCLEOTIDE--DIMETHYLBENZIMIDAZOLE PHOSPHORIBOSYLTRANSFERASE"/>
    <property type="match status" value="1"/>
</dbReference>
<keyword evidence="7 10" id="KW-0808">Transferase</keyword>
<reference evidence="11 12" key="1">
    <citation type="submission" date="2010-02" db="EMBL/GenBank/DDBJ databases">
        <authorList>
            <person name="Weinstock G."/>
            <person name="Sodergren E."/>
            <person name="Clifton S."/>
            <person name="Fulton L."/>
            <person name="Fulton B."/>
            <person name="Courtney L."/>
            <person name="Fronick C."/>
            <person name="Harrison M."/>
            <person name="Strong C."/>
            <person name="Farmer C."/>
            <person name="Delahaunty K."/>
            <person name="Markovic C."/>
            <person name="Hall O."/>
            <person name="Minx P."/>
            <person name="Tomlinson C."/>
            <person name="Mitreva M."/>
            <person name="Nelson J."/>
            <person name="Hou S."/>
            <person name="Wollam A."/>
            <person name="Pepin K.H."/>
            <person name="Johnson M."/>
            <person name="Bhonagiri V."/>
            <person name="Zhang X."/>
            <person name="Suruliraj S."/>
            <person name="Warren W."/>
            <person name="Chinwalla A."/>
            <person name="Mardis E.R."/>
            <person name="Wilson R.K."/>
        </authorList>
    </citation>
    <scope>NUCLEOTIDE SEQUENCE [LARGE SCALE GENOMIC DNA]</scope>
    <source>
        <strain evidence="11 12">ATCC 33693</strain>
    </source>
</reference>
<dbReference type="UniPathway" id="UPA00061">
    <property type="reaction ID" value="UER00516"/>
</dbReference>
<dbReference type="eggNOG" id="COG2038">
    <property type="taxonomic scope" value="Bacteria"/>
</dbReference>
<organism evidence="11 12">
    <name type="scientific">Fusobacterium periodonticum ATCC 33693</name>
    <dbReference type="NCBI Taxonomy" id="546275"/>
    <lineage>
        <taxon>Bacteria</taxon>
        <taxon>Fusobacteriati</taxon>
        <taxon>Fusobacteriota</taxon>
        <taxon>Fusobacteriia</taxon>
        <taxon>Fusobacteriales</taxon>
        <taxon>Fusobacteriaceae</taxon>
        <taxon>Fusobacterium</taxon>
    </lineage>
</organism>
<dbReference type="Gene3D" id="3.40.50.10210">
    <property type="match status" value="1"/>
</dbReference>
<comment type="function">
    <text evidence="10">Catalyzes the synthesis of alpha-ribazole-5'-phosphate from nicotinate mononucleotide (NAMN) and 5,6-dimethylbenzimidazole (DMB).</text>
</comment>
<comment type="similarity">
    <text evidence="2 10">Belongs to the CobT family.</text>
</comment>
<keyword evidence="6 10" id="KW-0328">Glycosyltransferase</keyword>
<comment type="pathway">
    <text evidence="1 10">Nucleoside biosynthesis; alpha-ribazole biosynthesis; alpha-ribazole from 5,6-dimethylbenzimidazole: step 1/2.</text>
</comment>
<dbReference type="Gene3D" id="1.10.1610.10">
    <property type="match status" value="1"/>
</dbReference>
<dbReference type="InterPro" id="IPR003200">
    <property type="entry name" value="Nict_dMeBzImd_PRibTrfase"/>
</dbReference>
<dbReference type="EC" id="2.4.2.21" evidence="3 10"/>